<dbReference type="AlphaFoldDB" id="A0AAV9IMB7"/>
<organism evidence="9 10">
    <name type="scientific">Galdieria yellowstonensis</name>
    <dbReference type="NCBI Taxonomy" id="3028027"/>
    <lineage>
        <taxon>Eukaryota</taxon>
        <taxon>Rhodophyta</taxon>
        <taxon>Bangiophyceae</taxon>
        <taxon>Galdieriales</taxon>
        <taxon>Galdieriaceae</taxon>
        <taxon>Galdieria</taxon>
    </lineage>
</organism>
<comment type="subunit">
    <text evidence="7">Component of the Mediator complex.</text>
</comment>
<dbReference type="Pfam" id="PF07544">
    <property type="entry name" value="Med9"/>
    <property type="match status" value="1"/>
</dbReference>
<proteinExistence type="inferred from homology"/>
<keyword evidence="10" id="KW-1185">Reference proteome</keyword>
<accession>A0AAV9IMB7</accession>
<keyword evidence="3 7" id="KW-0805">Transcription regulation</keyword>
<comment type="function">
    <text evidence="7">Component of the Mediator complex, a coactivator involved in the regulated transcription of nearly all RNA polymerase II-dependent genes. Mediator functions as a bridge to convey information from gene-specific regulatory proteins to the basal RNA polymerase II transcription machinery. Mediator is recruited to promoters by direct interactions with regulatory proteins and serves as a scaffold for the assembly of a functional preinitiation complex with RNA polymerase II and the general transcription factors.</text>
</comment>
<dbReference type="Gene3D" id="6.10.280.10">
    <property type="entry name" value="Mediator complex, subunit Med21"/>
    <property type="match status" value="1"/>
</dbReference>
<comment type="subcellular location">
    <subcellularLocation>
        <location evidence="1 7">Nucleus</location>
    </subcellularLocation>
</comment>
<dbReference type="Proteomes" id="UP001300502">
    <property type="component" value="Unassembled WGS sequence"/>
</dbReference>
<reference evidence="9 10" key="1">
    <citation type="submission" date="2022-07" db="EMBL/GenBank/DDBJ databases">
        <title>Genome-wide signatures of adaptation to extreme environments.</title>
        <authorList>
            <person name="Cho C.H."/>
            <person name="Yoon H.S."/>
        </authorList>
    </citation>
    <scope>NUCLEOTIDE SEQUENCE [LARGE SCALE GENOMIC DNA]</scope>
    <source>
        <strain evidence="9 10">108.79 E11</strain>
    </source>
</reference>
<evidence type="ECO:0000256" key="4">
    <source>
        <dbReference type="ARBA" id="ARBA00023159"/>
    </source>
</evidence>
<evidence type="ECO:0000256" key="1">
    <source>
        <dbReference type="ARBA" id="ARBA00004123"/>
    </source>
</evidence>
<comment type="similarity">
    <text evidence="2 7">Belongs to the Mediator complex subunit 9 family.</text>
</comment>
<dbReference type="InterPro" id="IPR011425">
    <property type="entry name" value="Med9"/>
</dbReference>
<dbReference type="EMBL" id="JANCYU010000066">
    <property type="protein sequence ID" value="KAK4528570.1"/>
    <property type="molecule type" value="Genomic_DNA"/>
</dbReference>
<evidence type="ECO:0000313" key="9">
    <source>
        <dbReference type="EMBL" id="KAK4528570.1"/>
    </source>
</evidence>
<comment type="caution">
    <text evidence="9">The sequence shown here is derived from an EMBL/GenBank/DDBJ whole genome shotgun (WGS) entry which is preliminary data.</text>
</comment>
<evidence type="ECO:0000256" key="8">
    <source>
        <dbReference type="SAM" id="Coils"/>
    </source>
</evidence>
<keyword evidence="8" id="KW-0175">Coiled coil</keyword>
<dbReference type="InterPro" id="IPR037212">
    <property type="entry name" value="Med7/Med21-like"/>
</dbReference>
<feature type="coiled-coil region" evidence="8">
    <location>
        <begin position="61"/>
        <end position="95"/>
    </location>
</feature>
<gene>
    <name evidence="7" type="primary">MED9</name>
    <name evidence="9" type="ORF">GAYE_SCF61G6515</name>
</gene>
<dbReference type="SUPFAM" id="SSF140718">
    <property type="entry name" value="Mediator hinge subcomplex-like"/>
    <property type="match status" value="1"/>
</dbReference>
<name>A0AAV9IMB7_9RHOD</name>
<evidence type="ECO:0000256" key="3">
    <source>
        <dbReference type="ARBA" id="ARBA00023015"/>
    </source>
</evidence>
<sequence>MGDEKHLHSFPPVYQHLAKLLETIASRREVNEVMDVWRDFGHNMQLLETTIETWPGADYTREEQLEKIQQLQQSVERKRDQLRQLVQAIQQLETK</sequence>
<protein>
    <recommendedName>
        <fullName evidence="7">Mediator of RNA polymerase II transcription subunit 9</fullName>
    </recommendedName>
    <alternativeName>
        <fullName evidence="7">Mediator complex subunit 9</fullName>
    </alternativeName>
</protein>
<evidence type="ECO:0000256" key="5">
    <source>
        <dbReference type="ARBA" id="ARBA00023163"/>
    </source>
</evidence>
<dbReference type="GO" id="GO:0003712">
    <property type="term" value="F:transcription coregulator activity"/>
    <property type="evidence" value="ECO:0007669"/>
    <property type="project" value="InterPro"/>
</dbReference>
<keyword evidence="5 7" id="KW-0804">Transcription</keyword>
<dbReference type="GO" id="GO:0016592">
    <property type="term" value="C:mediator complex"/>
    <property type="evidence" value="ECO:0007669"/>
    <property type="project" value="InterPro"/>
</dbReference>
<keyword evidence="4 7" id="KW-0010">Activator</keyword>
<dbReference type="GO" id="GO:0006357">
    <property type="term" value="P:regulation of transcription by RNA polymerase II"/>
    <property type="evidence" value="ECO:0007669"/>
    <property type="project" value="InterPro"/>
</dbReference>
<keyword evidence="6 7" id="KW-0539">Nucleus</keyword>
<evidence type="ECO:0000256" key="6">
    <source>
        <dbReference type="ARBA" id="ARBA00023242"/>
    </source>
</evidence>
<evidence type="ECO:0000256" key="2">
    <source>
        <dbReference type="ARBA" id="ARBA00008089"/>
    </source>
</evidence>
<evidence type="ECO:0000256" key="7">
    <source>
        <dbReference type="RuleBase" id="RU364145"/>
    </source>
</evidence>
<evidence type="ECO:0000313" key="10">
    <source>
        <dbReference type="Proteomes" id="UP001300502"/>
    </source>
</evidence>